<organism evidence="3 4">
    <name type="scientific">Phormidesmis priestleyi Ana</name>
    <dbReference type="NCBI Taxonomy" id="1666911"/>
    <lineage>
        <taxon>Bacteria</taxon>
        <taxon>Bacillati</taxon>
        <taxon>Cyanobacteriota</taxon>
        <taxon>Cyanophyceae</taxon>
        <taxon>Leptolyngbyales</taxon>
        <taxon>Leptolyngbyaceae</taxon>
        <taxon>Phormidesmis</taxon>
    </lineage>
</organism>
<dbReference type="Proteomes" id="UP000050465">
    <property type="component" value="Unassembled WGS sequence"/>
</dbReference>
<protein>
    <submittedName>
        <fullName evidence="3">Uncharacterized protein</fullName>
    </submittedName>
</protein>
<evidence type="ECO:0000256" key="2">
    <source>
        <dbReference type="SAM" id="Phobius"/>
    </source>
</evidence>
<feature type="region of interest" description="Disordered" evidence="1">
    <location>
        <begin position="128"/>
        <end position="147"/>
    </location>
</feature>
<feature type="transmembrane region" description="Helical" evidence="2">
    <location>
        <begin position="12"/>
        <end position="33"/>
    </location>
</feature>
<keyword evidence="2" id="KW-0472">Membrane</keyword>
<feature type="compositionally biased region" description="Low complexity" evidence="1">
    <location>
        <begin position="138"/>
        <end position="147"/>
    </location>
</feature>
<comment type="caution">
    <text evidence="3">The sequence shown here is derived from an EMBL/GenBank/DDBJ whole genome shotgun (WGS) entry which is preliminary data.</text>
</comment>
<feature type="region of interest" description="Disordered" evidence="1">
    <location>
        <begin position="77"/>
        <end position="100"/>
    </location>
</feature>
<reference evidence="3 4" key="1">
    <citation type="submission" date="2015-09" db="EMBL/GenBank/DDBJ databases">
        <title>Identification and resolution of microdiversity through metagenomic sequencing of parallel consortia.</title>
        <authorList>
            <person name="Nelson W.C."/>
            <person name="Romine M.F."/>
            <person name="Lindemann S.R."/>
        </authorList>
    </citation>
    <scope>NUCLEOTIDE SEQUENCE [LARGE SCALE GENOMIC DNA]</scope>
    <source>
        <strain evidence="3">Ana</strain>
    </source>
</reference>
<feature type="compositionally biased region" description="Low complexity" evidence="1">
    <location>
        <begin position="80"/>
        <end position="94"/>
    </location>
</feature>
<name>A0A0P8A3F0_9CYAN</name>
<sequence>MSVSELNELMTYVVEGWMLFSAGFISTTFIAFVSKRIQEDIQAAAIAQTEDSNLTLSSGVTDTEDLTVTEAVQAVSTQLATPSSPTAAFPAPSTLNDSKDATEIDTEIDAETEAKETARLEEVAAVSEKLAKEKQKQSGSSSVSVST</sequence>
<keyword evidence="2" id="KW-1133">Transmembrane helix</keyword>
<accession>A0A0P8A3F0</accession>
<evidence type="ECO:0000313" key="3">
    <source>
        <dbReference type="EMBL" id="KPQ37520.1"/>
    </source>
</evidence>
<gene>
    <name evidence="3" type="ORF">HLUCCA11_00295</name>
</gene>
<evidence type="ECO:0000256" key="1">
    <source>
        <dbReference type="SAM" id="MobiDB-lite"/>
    </source>
</evidence>
<keyword evidence="2" id="KW-0812">Transmembrane</keyword>
<dbReference type="AlphaFoldDB" id="A0A0P8A3F0"/>
<evidence type="ECO:0000313" key="4">
    <source>
        <dbReference type="Proteomes" id="UP000050465"/>
    </source>
</evidence>
<proteinExistence type="predicted"/>
<dbReference type="EMBL" id="LJZR01000001">
    <property type="protein sequence ID" value="KPQ37520.1"/>
    <property type="molecule type" value="Genomic_DNA"/>
</dbReference>